<dbReference type="Proteomes" id="UP000283634">
    <property type="component" value="Unassembled WGS sequence"/>
</dbReference>
<organism evidence="2 3">
    <name type="scientific">Trypanosoma rangeli</name>
    <dbReference type="NCBI Taxonomy" id="5698"/>
    <lineage>
        <taxon>Eukaryota</taxon>
        <taxon>Discoba</taxon>
        <taxon>Euglenozoa</taxon>
        <taxon>Kinetoplastea</taxon>
        <taxon>Metakinetoplastina</taxon>
        <taxon>Trypanosomatida</taxon>
        <taxon>Trypanosomatidae</taxon>
        <taxon>Trypanosoma</taxon>
        <taxon>Herpetosoma</taxon>
    </lineage>
</organism>
<dbReference type="GeneID" id="40333660"/>
<evidence type="ECO:0000313" key="3">
    <source>
        <dbReference type="Proteomes" id="UP000283634"/>
    </source>
</evidence>
<dbReference type="RefSeq" id="XP_029233733.1">
    <property type="nucleotide sequence ID" value="XM_029386394.1"/>
</dbReference>
<feature type="region of interest" description="Disordered" evidence="1">
    <location>
        <begin position="25"/>
        <end position="105"/>
    </location>
</feature>
<accession>A0A3R7LZG3</accession>
<gene>
    <name evidence="2" type="ORF">TraAM80_09727</name>
</gene>
<proteinExistence type="predicted"/>
<dbReference type="EMBL" id="MKGL01000671">
    <property type="protein sequence ID" value="RNE96564.1"/>
    <property type="molecule type" value="Genomic_DNA"/>
</dbReference>
<keyword evidence="3" id="KW-1185">Reference proteome</keyword>
<sequence length="121" mass="12682">MSCARPSPGAGQGITCAGSPSSALRNVTKSLPSGAGIGPLPAAGKRRGRCRRRRSHGGRKRCSKMRAVSKPAALMNRKRPQHCYQRNSSRERCGGGGGSVDANPGVPVTWRMPLASLQCGQ</sequence>
<dbReference type="AlphaFoldDB" id="A0A3R7LZG3"/>
<name>A0A3R7LZG3_TRYRA</name>
<evidence type="ECO:0000256" key="1">
    <source>
        <dbReference type="SAM" id="MobiDB-lite"/>
    </source>
</evidence>
<feature type="region of interest" description="Disordered" evidence="1">
    <location>
        <begin position="1"/>
        <end position="20"/>
    </location>
</feature>
<protein>
    <submittedName>
        <fullName evidence="2">Uncharacterized protein</fullName>
    </submittedName>
</protein>
<reference evidence="2 3" key="1">
    <citation type="journal article" date="2018" name="BMC Genomics">
        <title>Genomic comparison of Trypanosoma conorhini and Trypanosoma rangeli to Trypanosoma cruzi strains of high and low virulence.</title>
        <authorList>
            <person name="Bradwell K.R."/>
            <person name="Koparde V.N."/>
            <person name="Matveyev A.V."/>
            <person name="Serrano M.G."/>
            <person name="Alves J.M."/>
            <person name="Parikh H."/>
            <person name="Huang B."/>
            <person name="Lee V."/>
            <person name="Espinosa-Alvarez O."/>
            <person name="Ortiz P.A."/>
            <person name="Costa-Martins A.G."/>
            <person name="Teixeira M.M."/>
            <person name="Buck G.A."/>
        </authorList>
    </citation>
    <scope>NUCLEOTIDE SEQUENCE [LARGE SCALE GENOMIC DNA]</scope>
    <source>
        <strain evidence="2 3">AM80</strain>
    </source>
</reference>
<comment type="caution">
    <text evidence="2">The sequence shown here is derived from an EMBL/GenBank/DDBJ whole genome shotgun (WGS) entry which is preliminary data.</text>
</comment>
<feature type="compositionally biased region" description="Basic residues" evidence="1">
    <location>
        <begin position="44"/>
        <end position="64"/>
    </location>
</feature>
<evidence type="ECO:0000313" key="2">
    <source>
        <dbReference type="EMBL" id="RNE96564.1"/>
    </source>
</evidence>